<comment type="caution">
    <text evidence="2">The sequence shown here is derived from an EMBL/GenBank/DDBJ whole genome shotgun (WGS) entry which is preliminary data.</text>
</comment>
<proteinExistence type="predicted"/>
<dbReference type="SUPFAM" id="SSF52266">
    <property type="entry name" value="SGNH hydrolase"/>
    <property type="match status" value="1"/>
</dbReference>
<evidence type="ECO:0008006" key="4">
    <source>
        <dbReference type="Google" id="ProtNLM"/>
    </source>
</evidence>
<dbReference type="EMBL" id="DVHH01000133">
    <property type="protein sequence ID" value="HIR54998.1"/>
    <property type="molecule type" value="Genomic_DNA"/>
</dbReference>
<dbReference type="Gene3D" id="3.40.50.1110">
    <property type="entry name" value="SGNH hydrolase"/>
    <property type="match status" value="1"/>
</dbReference>
<feature type="chain" id="PRO_5039381261" description="SGNH hydrolase-type esterase domain-containing protein" evidence="1">
    <location>
        <begin position="25"/>
        <end position="270"/>
    </location>
</feature>
<evidence type="ECO:0000256" key="1">
    <source>
        <dbReference type="SAM" id="SignalP"/>
    </source>
</evidence>
<dbReference type="InterPro" id="IPR036514">
    <property type="entry name" value="SGNH_hydro_sf"/>
</dbReference>
<gene>
    <name evidence="2" type="ORF">IAD36_05290</name>
</gene>
<feature type="signal peptide" evidence="1">
    <location>
        <begin position="1"/>
        <end position="24"/>
    </location>
</feature>
<reference evidence="2" key="2">
    <citation type="journal article" date="2021" name="PeerJ">
        <title>Extensive microbial diversity within the chicken gut microbiome revealed by metagenomics and culture.</title>
        <authorList>
            <person name="Gilroy R."/>
            <person name="Ravi A."/>
            <person name="Getino M."/>
            <person name="Pursley I."/>
            <person name="Horton D.L."/>
            <person name="Alikhan N.F."/>
            <person name="Baker D."/>
            <person name="Gharbi K."/>
            <person name="Hall N."/>
            <person name="Watson M."/>
            <person name="Adriaenssens E.M."/>
            <person name="Foster-Nyarko E."/>
            <person name="Jarju S."/>
            <person name="Secka A."/>
            <person name="Antonio M."/>
            <person name="Oren A."/>
            <person name="Chaudhuri R.R."/>
            <person name="La Ragione R."/>
            <person name="Hildebrand F."/>
            <person name="Pallen M.J."/>
        </authorList>
    </citation>
    <scope>NUCLEOTIDE SEQUENCE</scope>
    <source>
        <strain evidence="2">ChiGjej3B3-7149</strain>
    </source>
</reference>
<protein>
    <recommendedName>
        <fullName evidence="4">SGNH hydrolase-type esterase domain-containing protein</fullName>
    </recommendedName>
</protein>
<dbReference type="AlphaFoldDB" id="A0A9D1IZC1"/>
<name>A0A9D1IZC1_9FIRM</name>
<reference evidence="2" key="1">
    <citation type="submission" date="2020-10" db="EMBL/GenBank/DDBJ databases">
        <authorList>
            <person name="Gilroy R."/>
        </authorList>
    </citation>
    <scope>NUCLEOTIDE SEQUENCE</scope>
    <source>
        <strain evidence="2">ChiGjej3B3-7149</strain>
    </source>
</reference>
<accession>A0A9D1IZC1</accession>
<organism evidence="2 3">
    <name type="scientific">Candidatus Scatomorpha intestinigallinarum</name>
    <dbReference type="NCBI Taxonomy" id="2840923"/>
    <lineage>
        <taxon>Bacteria</taxon>
        <taxon>Bacillati</taxon>
        <taxon>Bacillota</taxon>
        <taxon>Clostridia</taxon>
        <taxon>Eubacteriales</taxon>
        <taxon>Candidatus Scatomorpha</taxon>
    </lineage>
</organism>
<keyword evidence="1" id="KW-0732">Signal</keyword>
<evidence type="ECO:0000313" key="2">
    <source>
        <dbReference type="EMBL" id="HIR54998.1"/>
    </source>
</evidence>
<evidence type="ECO:0000313" key="3">
    <source>
        <dbReference type="Proteomes" id="UP000824238"/>
    </source>
</evidence>
<sequence>MKTKRLICLLLAASCLCVCCSASASSEGAGFCGVPFLDSRTVLVGDSLTCHLVDYFLKPMDLLCGASYMAAPNSAVNYYFEDWWPLKPLEQNAYGSTTSPGLEGLTFAEAAEATAGRFERVLFLMGSNSSEYSVVEDYTVVIDHMLENWPEATIYVQTVPDSVTGVVATERINGVIADTVAYYEALGETRVVLLDSHSCWGSGCYLPDGAHLTDIGIRRWYDFLAQNLLARGYLMDDLAAKSLPELRRARAEQQALRLAERSFVISSLER</sequence>
<dbReference type="Proteomes" id="UP000824238">
    <property type="component" value="Unassembled WGS sequence"/>
</dbReference>